<dbReference type="Proteomes" id="UP000233556">
    <property type="component" value="Unassembled WGS sequence"/>
</dbReference>
<sequence>MPSATNSTMASSSSGKAGPGGEAAPAAAAAAPQASGGSITSVQTEAMKQILGVIDKKLRNLEKKKPICEFLNKHNPD</sequence>
<evidence type="ECO:0000313" key="2">
    <source>
        <dbReference type="EMBL" id="PKU27943.1"/>
    </source>
</evidence>
<accession>A0A2I0T2B8</accession>
<organism evidence="2 3">
    <name type="scientific">Limosa lapponica baueri</name>
    <dbReference type="NCBI Taxonomy" id="1758121"/>
    <lineage>
        <taxon>Eukaryota</taxon>
        <taxon>Metazoa</taxon>
        <taxon>Chordata</taxon>
        <taxon>Craniata</taxon>
        <taxon>Vertebrata</taxon>
        <taxon>Euteleostomi</taxon>
        <taxon>Archelosauria</taxon>
        <taxon>Archosauria</taxon>
        <taxon>Dinosauria</taxon>
        <taxon>Saurischia</taxon>
        <taxon>Theropoda</taxon>
        <taxon>Coelurosauria</taxon>
        <taxon>Aves</taxon>
        <taxon>Neognathae</taxon>
        <taxon>Neoaves</taxon>
        <taxon>Charadriiformes</taxon>
        <taxon>Scolopacidae</taxon>
        <taxon>Limosa</taxon>
    </lineage>
</organism>
<reference evidence="3" key="2">
    <citation type="submission" date="2017-12" db="EMBL/GenBank/DDBJ databases">
        <title>Genome sequence of the Bar-tailed Godwit (Limosa lapponica baueri).</title>
        <authorList>
            <person name="Lima N.C.B."/>
            <person name="Parody-Merino A.M."/>
            <person name="Battley P.F."/>
            <person name="Fidler A.E."/>
            <person name="Prosdocimi F."/>
        </authorList>
    </citation>
    <scope>NUCLEOTIDE SEQUENCE [LARGE SCALE GENOMIC DNA]</scope>
</reference>
<evidence type="ECO:0000256" key="1">
    <source>
        <dbReference type="SAM" id="MobiDB-lite"/>
    </source>
</evidence>
<feature type="compositionally biased region" description="Low complexity" evidence="1">
    <location>
        <begin position="1"/>
        <end position="38"/>
    </location>
</feature>
<keyword evidence="3" id="KW-1185">Reference proteome</keyword>
<gene>
    <name evidence="2" type="ORF">llap_21753</name>
</gene>
<protein>
    <submittedName>
        <fullName evidence="2">Caprin-1 isoform x1</fullName>
    </submittedName>
</protein>
<reference evidence="3" key="1">
    <citation type="submission" date="2017-11" db="EMBL/GenBank/DDBJ databases">
        <authorList>
            <person name="Lima N.C."/>
            <person name="Parody-Merino A.M."/>
            <person name="Battley P.F."/>
            <person name="Fidler A.E."/>
            <person name="Prosdocimi F."/>
        </authorList>
    </citation>
    <scope>NUCLEOTIDE SEQUENCE [LARGE SCALE GENOMIC DNA]</scope>
</reference>
<feature type="region of interest" description="Disordered" evidence="1">
    <location>
        <begin position="1"/>
        <end position="40"/>
    </location>
</feature>
<dbReference type="EMBL" id="KZ523424">
    <property type="protein sequence ID" value="PKU27943.1"/>
    <property type="molecule type" value="Genomic_DNA"/>
</dbReference>
<evidence type="ECO:0000313" key="3">
    <source>
        <dbReference type="Proteomes" id="UP000233556"/>
    </source>
</evidence>
<name>A0A2I0T2B8_LIMLA</name>
<dbReference type="AlphaFoldDB" id="A0A2I0T2B8"/>
<proteinExistence type="predicted"/>